<keyword evidence="3" id="KW-0597">Phosphoprotein</keyword>
<evidence type="ECO:0000259" key="12">
    <source>
        <dbReference type="SMART" id="SM00576"/>
    </source>
</evidence>
<evidence type="ECO:0000256" key="8">
    <source>
        <dbReference type="ARBA" id="ARBA00065102"/>
    </source>
</evidence>
<evidence type="ECO:0000256" key="11">
    <source>
        <dbReference type="ARBA" id="ARBA00084075"/>
    </source>
</evidence>
<dbReference type="PANTHER" id="PTHR28598:SF1">
    <property type="entry name" value="STAGA COMPLEX 65 SUBUNIT GAMMA"/>
    <property type="match status" value="1"/>
</dbReference>
<dbReference type="FunFam" id="1.10.20.10:FF:000034">
    <property type="entry name" value="STAGA complex 65 subunit gamma"/>
    <property type="match status" value="1"/>
</dbReference>
<keyword evidence="14" id="KW-1185">Reference proteome</keyword>
<keyword evidence="5" id="KW-0805">Transcription regulation</keyword>
<evidence type="ECO:0000256" key="2">
    <source>
        <dbReference type="ARBA" id="ARBA00022499"/>
    </source>
</evidence>
<evidence type="ECO:0000256" key="1">
    <source>
        <dbReference type="ARBA" id="ARBA00004123"/>
    </source>
</evidence>
<dbReference type="InterPro" id="IPR009072">
    <property type="entry name" value="Histone-fold"/>
</dbReference>
<dbReference type="CDD" id="cd06847">
    <property type="entry name" value="HFD_SUPT7L"/>
    <property type="match status" value="1"/>
</dbReference>
<dbReference type="InParanoid" id="A0A067RIF2"/>
<organism evidence="13 14">
    <name type="scientific">Zootermopsis nevadensis</name>
    <name type="common">Dampwood termite</name>
    <dbReference type="NCBI Taxonomy" id="136037"/>
    <lineage>
        <taxon>Eukaryota</taxon>
        <taxon>Metazoa</taxon>
        <taxon>Ecdysozoa</taxon>
        <taxon>Arthropoda</taxon>
        <taxon>Hexapoda</taxon>
        <taxon>Insecta</taxon>
        <taxon>Pterygota</taxon>
        <taxon>Neoptera</taxon>
        <taxon>Polyneoptera</taxon>
        <taxon>Dictyoptera</taxon>
        <taxon>Blattodea</taxon>
        <taxon>Blattoidea</taxon>
        <taxon>Termitoidae</taxon>
        <taxon>Termopsidae</taxon>
        <taxon>Zootermopsis</taxon>
    </lineage>
</organism>
<dbReference type="GO" id="GO:0003713">
    <property type="term" value="F:transcription coactivator activity"/>
    <property type="evidence" value="ECO:0007669"/>
    <property type="project" value="TreeGrafter"/>
</dbReference>
<evidence type="ECO:0000256" key="7">
    <source>
        <dbReference type="ARBA" id="ARBA00023242"/>
    </source>
</evidence>
<comment type="subunit">
    <text evidence="8">Component of the STAGA transcription coactivator-HAT complex, at least composed of SUPT3H, SUPT7L, GCN5L2, TAF5L, TAF6L, TADA3L, TAD1L, TAF10, TAF12 and TAF9.</text>
</comment>
<dbReference type="STRING" id="136037.A0A067RIF2"/>
<dbReference type="OMA" id="HTIQLHA"/>
<gene>
    <name evidence="13" type="ORF">L798_05691</name>
</gene>
<sequence length="320" mass="36259">MEHVTVHWGEMPESQNVGVEVIPVELRNFLILKAAKPDPLMLHQPCKQDDDLSEVPLECICPDNVVLHTIQLLQHSKKVQSLMILAHQQAEQNNENDFDVTETLPPAPPIPEMPERIRKCEYNYPFRYMEKKSSMFAEGQGSPTPRLNANTVKKILRKSVATILAHIGYDNTSQCVLDTLTDVSEEYIQKFTRLLRVAVDQENISGSTGFPDSMERVFYEMGVGSVKTLHGFYQTRVLKYHEMMINKCNSLQDEYASLALPVLRPTSDSEIRCGPSETVSEEDIPEIHFPALGDGYSADELQPSLEPGFQMLHSLEQEEQ</sequence>
<evidence type="ECO:0000256" key="9">
    <source>
        <dbReference type="ARBA" id="ARBA00074250"/>
    </source>
</evidence>
<evidence type="ECO:0000256" key="10">
    <source>
        <dbReference type="ARBA" id="ARBA00082307"/>
    </source>
</evidence>
<dbReference type="GO" id="GO:0005634">
    <property type="term" value="C:nucleus"/>
    <property type="evidence" value="ECO:0007669"/>
    <property type="project" value="UniProtKB-SubCell"/>
</dbReference>
<dbReference type="Pfam" id="PF07524">
    <property type="entry name" value="Bromo_TP"/>
    <property type="match status" value="1"/>
</dbReference>
<name>A0A067RIF2_ZOONE</name>
<dbReference type="GO" id="GO:0046982">
    <property type="term" value="F:protein heterodimerization activity"/>
    <property type="evidence" value="ECO:0007669"/>
    <property type="project" value="InterPro"/>
</dbReference>
<dbReference type="FunCoup" id="A0A067RIF2">
    <property type="interactions" value="215"/>
</dbReference>
<dbReference type="InterPro" id="IPR006565">
    <property type="entry name" value="BTP"/>
</dbReference>
<dbReference type="OrthoDB" id="6021257at2759"/>
<proteinExistence type="predicted"/>
<dbReference type="eggNOG" id="ENOG502QQTJ">
    <property type="taxonomic scope" value="Eukaryota"/>
</dbReference>
<reference evidence="13 14" key="1">
    <citation type="journal article" date="2014" name="Nat. Commun.">
        <title>Molecular traces of alternative social organization in a termite genome.</title>
        <authorList>
            <person name="Terrapon N."/>
            <person name="Li C."/>
            <person name="Robertson H.M."/>
            <person name="Ji L."/>
            <person name="Meng X."/>
            <person name="Booth W."/>
            <person name="Chen Z."/>
            <person name="Childers C.P."/>
            <person name="Glastad K.M."/>
            <person name="Gokhale K."/>
            <person name="Gowin J."/>
            <person name="Gronenberg W."/>
            <person name="Hermansen R.A."/>
            <person name="Hu H."/>
            <person name="Hunt B.G."/>
            <person name="Huylmans A.K."/>
            <person name="Khalil S.M."/>
            <person name="Mitchell R.D."/>
            <person name="Munoz-Torres M.C."/>
            <person name="Mustard J.A."/>
            <person name="Pan H."/>
            <person name="Reese J.T."/>
            <person name="Scharf M.E."/>
            <person name="Sun F."/>
            <person name="Vogel H."/>
            <person name="Xiao J."/>
            <person name="Yang W."/>
            <person name="Yang Z."/>
            <person name="Yang Z."/>
            <person name="Zhou J."/>
            <person name="Zhu J."/>
            <person name="Brent C.S."/>
            <person name="Elsik C.G."/>
            <person name="Goodisman M.A."/>
            <person name="Liberles D.A."/>
            <person name="Roe R.M."/>
            <person name="Vargo E.L."/>
            <person name="Vilcinskas A."/>
            <person name="Wang J."/>
            <person name="Bornberg-Bauer E."/>
            <person name="Korb J."/>
            <person name="Zhang G."/>
            <person name="Liebig J."/>
        </authorList>
    </citation>
    <scope>NUCLEOTIDE SEQUENCE [LARGE SCALE GENOMIC DNA]</scope>
    <source>
        <tissue evidence="13">Whole organism</tissue>
    </source>
</reference>
<keyword evidence="4" id="KW-0832">Ubl conjugation</keyword>
<protein>
    <recommendedName>
        <fullName evidence="9">STAGA complex 65 subunit gamma</fullName>
    </recommendedName>
    <alternativeName>
        <fullName evidence="11">SPTF-associated factor 65 gamma</fullName>
    </alternativeName>
    <alternativeName>
        <fullName evidence="10">Suppressor of Ty 7-like</fullName>
    </alternativeName>
</protein>
<comment type="subcellular location">
    <subcellularLocation>
        <location evidence="1">Nucleus</location>
    </subcellularLocation>
</comment>
<dbReference type="Proteomes" id="UP000027135">
    <property type="component" value="Unassembled WGS sequence"/>
</dbReference>
<evidence type="ECO:0000313" key="14">
    <source>
        <dbReference type="Proteomes" id="UP000027135"/>
    </source>
</evidence>
<dbReference type="AlphaFoldDB" id="A0A067RIF2"/>
<keyword evidence="6" id="KW-0804">Transcription</keyword>
<evidence type="ECO:0000256" key="6">
    <source>
        <dbReference type="ARBA" id="ARBA00023163"/>
    </source>
</evidence>
<dbReference type="Gene3D" id="1.10.20.10">
    <property type="entry name" value="Histone, subunit A"/>
    <property type="match status" value="1"/>
</dbReference>
<dbReference type="EMBL" id="KK852614">
    <property type="protein sequence ID" value="KDR20212.1"/>
    <property type="molecule type" value="Genomic_DNA"/>
</dbReference>
<dbReference type="PANTHER" id="PTHR28598">
    <property type="entry name" value="STAGA COMPLEX 65 SUBUNIT GAMMA"/>
    <property type="match status" value="1"/>
</dbReference>
<dbReference type="InterPro" id="IPR039460">
    <property type="entry name" value="SUPT7L/Spt7"/>
</dbReference>
<keyword evidence="7" id="KW-0539">Nucleus</keyword>
<evidence type="ECO:0000313" key="13">
    <source>
        <dbReference type="EMBL" id="KDR20212.1"/>
    </source>
</evidence>
<accession>A0A067RIF2</accession>
<dbReference type="GO" id="GO:0000124">
    <property type="term" value="C:SAGA complex"/>
    <property type="evidence" value="ECO:0007669"/>
    <property type="project" value="InterPro"/>
</dbReference>
<evidence type="ECO:0000256" key="3">
    <source>
        <dbReference type="ARBA" id="ARBA00022553"/>
    </source>
</evidence>
<keyword evidence="2" id="KW-1017">Isopeptide bond</keyword>
<evidence type="ECO:0000256" key="4">
    <source>
        <dbReference type="ARBA" id="ARBA00022843"/>
    </source>
</evidence>
<dbReference type="SMART" id="SM00576">
    <property type="entry name" value="BTP"/>
    <property type="match status" value="1"/>
</dbReference>
<feature type="domain" description="Bromodomain associated" evidence="12">
    <location>
        <begin position="149"/>
        <end position="228"/>
    </location>
</feature>
<evidence type="ECO:0000256" key="5">
    <source>
        <dbReference type="ARBA" id="ARBA00023015"/>
    </source>
</evidence>